<dbReference type="Pfam" id="PF00856">
    <property type="entry name" value="SET"/>
    <property type="match status" value="1"/>
</dbReference>
<dbReference type="Gene3D" id="2.170.270.10">
    <property type="entry name" value="SET domain"/>
    <property type="match status" value="1"/>
</dbReference>
<dbReference type="InterPro" id="IPR001214">
    <property type="entry name" value="SET_dom"/>
</dbReference>
<accession>A0A1L9QVZ7</accession>
<dbReference type="GO" id="GO:0032259">
    <property type="term" value="P:methylation"/>
    <property type="evidence" value="ECO:0007669"/>
    <property type="project" value="UniProtKB-KW"/>
</dbReference>
<reference evidence="2" key="1">
    <citation type="submission" date="2016-10" db="EMBL/GenBank/DDBJ databases">
        <title>CRISPR-Cas defence system in Roseofilum reptotaenium: evidence of a bacteriophage-cyanobacterium arms race in the coral black band disease.</title>
        <authorList>
            <person name="Buerger P."/>
            <person name="Wood-Charlson E.M."/>
            <person name="Weynberg K.D."/>
            <person name="Willis B."/>
            <person name="Van Oppen M.J."/>
        </authorList>
    </citation>
    <scope>NUCLEOTIDE SEQUENCE [LARGE SCALE GENOMIC DNA]</scope>
    <source>
        <strain evidence="2">AO1-A</strain>
    </source>
</reference>
<dbReference type="InterPro" id="IPR053201">
    <property type="entry name" value="Flavunoidine_N-MTase"/>
</dbReference>
<organism evidence="2 3">
    <name type="scientific">Roseofilum reptotaenium AO1-A</name>
    <dbReference type="NCBI Taxonomy" id="1925591"/>
    <lineage>
        <taxon>Bacteria</taxon>
        <taxon>Bacillati</taxon>
        <taxon>Cyanobacteriota</taxon>
        <taxon>Cyanophyceae</taxon>
        <taxon>Desertifilales</taxon>
        <taxon>Desertifilaceae</taxon>
        <taxon>Roseofilum</taxon>
    </lineage>
</organism>
<sequence length="161" mass="18604">MKFYQKKHAKVSQFAEIRECPTTGSKSLHATVNLMPGQVISRFGAKEIRNQPSYLTVQIHRDRHIMLDPEWLQYINHSCNPNVVFNTSKQDVIAVRPLEKGEEITFFYPSTEWLMDRAFDCLCNSDNCLGTIQGAAHLPLEILTNYQLSDYIQQELDRKAK</sequence>
<keyword evidence="3" id="KW-1185">Reference proteome</keyword>
<evidence type="ECO:0000313" key="3">
    <source>
        <dbReference type="Proteomes" id="UP000183940"/>
    </source>
</evidence>
<name>A0A1L9QVZ7_9CYAN</name>
<dbReference type="PANTHER" id="PTHR12350:SF19">
    <property type="entry name" value="SET DOMAIN-CONTAINING PROTEIN"/>
    <property type="match status" value="1"/>
</dbReference>
<dbReference type="Proteomes" id="UP000183940">
    <property type="component" value="Unassembled WGS sequence"/>
</dbReference>
<comment type="caution">
    <text evidence="2">The sequence shown here is derived from an EMBL/GenBank/DDBJ whole genome shotgun (WGS) entry which is preliminary data.</text>
</comment>
<dbReference type="PROSITE" id="PS50280">
    <property type="entry name" value="SET"/>
    <property type="match status" value="1"/>
</dbReference>
<dbReference type="STRING" id="1925591.BI308_03675"/>
<dbReference type="InterPro" id="IPR046341">
    <property type="entry name" value="SET_dom_sf"/>
</dbReference>
<proteinExistence type="predicted"/>
<protein>
    <submittedName>
        <fullName evidence="2">SET domain-containing protein-lysine N-methyltransferase</fullName>
    </submittedName>
</protein>
<dbReference type="AlphaFoldDB" id="A0A1L9QVZ7"/>
<dbReference type="GO" id="GO:0008168">
    <property type="term" value="F:methyltransferase activity"/>
    <property type="evidence" value="ECO:0007669"/>
    <property type="project" value="UniProtKB-KW"/>
</dbReference>
<gene>
    <name evidence="2" type="ORF">BI308_03675</name>
</gene>
<dbReference type="EMBL" id="MLAW01000004">
    <property type="protein sequence ID" value="OJJ26806.1"/>
    <property type="molecule type" value="Genomic_DNA"/>
</dbReference>
<dbReference type="SUPFAM" id="SSF82199">
    <property type="entry name" value="SET domain"/>
    <property type="match status" value="1"/>
</dbReference>
<evidence type="ECO:0000313" key="2">
    <source>
        <dbReference type="EMBL" id="OJJ26806.1"/>
    </source>
</evidence>
<dbReference type="PANTHER" id="PTHR12350">
    <property type="entry name" value="HISTONE-LYSINE N-METHYLTRANSFERASE-RELATED"/>
    <property type="match status" value="1"/>
</dbReference>
<evidence type="ECO:0000259" key="1">
    <source>
        <dbReference type="PROSITE" id="PS50280"/>
    </source>
</evidence>
<feature type="domain" description="SET" evidence="1">
    <location>
        <begin position="13"/>
        <end position="109"/>
    </location>
</feature>